<accession>A0A558HB28</accession>
<name>A0A558HB28_PAENT</name>
<proteinExistence type="predicted"/>
<evidence type="ECO:0000313" key="1">
    <source>
        <dbReference type="EMBL" id="TVU66298.1"/>
    </source>
</evidence>
<dbReference type="AlphaFoldDB" id="A0A558HB28"/>
<gene>
    <name evidence="1" type="ORF">FQP90_02700</name>
</gene>
<reference evidence="1 2" key="1">
    <citation type="submission" date="2019-07" db="EMBL/GenBank/DDBJ databases">
        <title>Diversity of Bacteria from Kongsfjorden, Arctic.</title>
        <authorList>
            <person name="Yu Y."/>
        </authorList>
    </citation>
    <scope>NUCLEOTIDE SEQUENCE [LARGE SCALE GENOMIC DNA]</scope>
    <source>
        <strain evidence="1 2">SM1928</strain>
    </source>
</reference>
<sequence length="172" mass="19032">MDSVRGAVTPVSIYLDVDGVVNPFSPLGTTDWGGEWTIADAGILEVAYAPEAVSELNDLAGHPAARFVWLTTWERLAPEFLCPAIGLKGQDWPVLSSQGWDEGPEWWKLVALQKDVAASGSERIVWLDDQLRHESDARSWAEYQQDRVLCISPDPRKGLSRRDLAAVRAYLG</sequence>
<dbReference type="Proteomes" id="UP000316500">
    <property type="component" value="Unassembled WGS sequence"/>
</dbReference>
<organism evidence="1 2">
    <name type="scientific">Paenarthrobacter nitroguajacolicus</name>
    <name type="common">Arthrobacter nitroguajacolicus</name>
    <dbReference type="NCBI Taxonomy" id="211146"/>
    <lineage>
        <taxon>Bacteria</taxon>
        <taxon>Bacillati</taxon>
        <taxon>Actinomycetota</taxon>
        <taxon>Actinomycetes</taxon>
        <taxon>Micrococcales</taxon>
        <taxon>Micrococcaceae</taxon>
        <taxon>Paenarthrobacter</taxon>
    </lineage>
</organism>
<protein>
    <submittedName>
        <fullName evidence="1">Uncharacterized protein</fullName>
    </submittedName>
</protein>
<dbReference type="OrthoDB" id="5124141at2"/>
<dbReference type="Pfam" id="PF18143">
    <property type="entry name" value="HAD_SAK_2"/>
    <property type="match status" value="1"/>
</dbReference>
<dbReference type="EMBL" id="VNFK01000002">
    <property type="protein sequence ID" value="TVU66298.1"/>
    <property type="molecule type" value="Genomic_DNA"/>
</dbReference>
<comment type="caution">
    <text evidence="1">The sequence shown here is derived from an EMBL/GenBank/DDBJ whole genome shotgun (WGS) entry which is preliminary data.</text>
</comment>
<evidence type="ECO:0000313" key="2">
    <source>
        <dbReference type="Proteomes" id="UP000316500"/>
    </source>
</evidence>
<dbReference type="RefSeq" id="WP_144648203.1">
    <property type="nucleotide sequence ID" value="NZ_VNFK01000002.1"/>
</dbReference>